<keyword evidence="3" id="KW-1185">Reference proteome</keyword>
<name>A0A1I6LEC8_9BACT</name>
<protein>
    <submittedName>
        <fullName evidence="2">Uncharacterized protein</fullName>
    </submittedName>
</protein>
<feature type="transmembrane region" description="Helical" evidence="1">
    <location>
        <begin position="110"/>
        <end position="127"/>
    </location>
</feature>
<dbReference type="RefSeq" id="WP_089836479.1">
    <property type="nucleotide sequence ID" value="NZ_FOZL01000001.1"/>
</dbReference>
<organism evidence="2 3">
    <name type="scientific">Granulicella pectinivorans</name>
    <dbReference type="NCBI Taxonomy" id="474950"/>
    <lineage>
        <taxon>Bacteria</taxon>
        <taxon>Pseudomonadati</taxon>
        <taxon>Acidobacteriota</taxon>
        <taxon>Terriglobia</taxon>
        <taxon>Terriglobales</taxon>
        <taxon>Acidobacteriaceae</taxon>
        <taxon>Granulicella</taxon>
    </lineage>
</organism>
<feature type="transmembrane region" description="Helical" evidence="1">
    <location>
        <begin position="133"/>
        <end position="151"/>
    </location>
</feature>
<dbReference type="AlphaFoldDB" id="A0A1I6LEC8"/>
<dbReference type="STRING" id="474950.SAMN05421771_0599"/>
<dbReference type="Proteomes" id="UP000199024">
    <property type="component" value="Unassembled WGS sequence"/>
</dbReference>
<dbReference type="OrthoDB" id="112983at2"/>
<feature type="transmembrane region" description="Helical" evidence="1">
    <location>
        <begin position="172"/>
        <end position="194"/>
    </location>
</feature>
<keyword evidence="1" id="KW-0812">Transmembrane</keyword>
<keyword evidence="1" id="KW-0472">Membrane</keyword>
<feature type="transmembrane region" description="Helical" evidence="1">
    <location>
        <begin position="77"/>
        <end position="98"/>
    </location>
</feature>
<evidence type="ECO:0000313" key="3">
    <source>
        <dbReference type="Proteomes" id="UP000199024"/>
    </source>
</evidence>
<evidence type="ECO:0000256" key="1">
    <source>
        <dbReference type="SAM" id="Phobius"/>
    </source>
</evidence>
<proteinExistence type="predicted"/>
<accession>A0A1I6LEC8</accession>
<evidence type="ECO:0000313" key="2">
    <source>
        <dbReference type="EMBL" id="SFS01638.1"/>
    </source>
</evidence>
<gene>
    <name evidence="2" type="ORF">SAMN05421771_0599</name>
</gene>
<reference evidence="2 3" key="1">
    <citation type="submission" date="2016-10" db="EMBL/GenBank/DDBJ databases">
        <authorList>
            <person name="de Groot N.N."/>
        </authorList>
    </citation>
    <scope>NUCLEOTIDE SEQUENCE [LARGE SCALE GENOMIC DNA]</scope>
    <source>
        <strain evidence="2 3">DSM 21001</strain>
    </source>
</reference>
<feature type="transmembrane region" description="Helical" evidence="1">
    <location>
        <begin position="246"/>
        <end position="264"/>
    </location>
</feature>
<dbReference type="EMBL" id="FOZL01000001">
    <property type="protein sequence ID" value="SFS01638.1"/>
    <property type="molecule type" value="Genomic_DNA"/>
</dbReference>
<keyword evidence="1" id="KW-1133">Transmembrane helix</keyword>
<sequence>MKKFAPWLYWFLAAVSSLQFAITYVVTQKGFKFVDFAMGQVTYPFRRRIFMACVYRGFLRLGLHVHFKTSSLGANEIFSIVVNAAMLLLAIAVARFWIREMIGQDSPWEWMSLLVIWVTNYHFLLTPEMHWQTPYDVPSMAFFGLASYAAFTRNRWLFYPVFLIATTNRESTIFLPMVFFLFGLGSAGSLWQALKSTRVALVLETLAQFLLWYVVNQTCIYVSGGPEPSLSLYRINFHLLINPTHWPTYFSLFGFLWIPYALFFDRIGNQRMKRIAWLAIPWAMVMFKLSDPLEIRVNSEWVVYGVVCLSLISKNSIQPFLSKAPTTETFDGRLAEFPGDLQQHQ</sequence>
<feature type="transmembrane region" description="Helical" evidence="1">
    <location>
        <begin position="6"/>
        <end position="27"/>
    </location>
</feature>